<name>A0A5C6SF52_FUSOC</name>
<dbReference type="Proteomes" id="UP000321331">
    <property type="component" value="Unassembled WGS sequence"/>
</dbReference>
<dbReference type="EMBL" id="VMNF01000014">
    <property type="protein sequence ID" value="TXB97066.1"/>
    <property type="molecule type" value="Genomic_DNA"/>
</dbReference>
<accession>A0A5C6SF52</accession>
<dbReference type="AlphaFoldDB" id="A0A5C6SF52"/>
<evidence type="ECO:0000313" key="1">
    <source>
        <dbReference type="EMBL" id="TXB97066.1"/>
    </source>
</evidence>
<sequence>MPGSMLIDWKFDWFNGACWRSVLLRFHRMMRCFIGDRWCRKAEGSSTDADRSRRVFDSRWCCYDGWQVRHGSHKPWRCFTLYHMVTLGWRETKCDIAAIVVDC</sequence>
<comment type="caution">
    <text evidence="1">The sequence shown here is derived from an EMBL/GenBank/DDBJ whole genome shotgun (WGS) entry which is preliminary data.</text>
</comment>
<reference evidence="1 2" key="1">
    <citation type="submission" date="2019-07" db="EMBL/GenBank/DDBJ databases">
        <title>The First High-Quality Draft Genome Sequence of the Causal Agent of the Current Panama Disease Epidemic.</title>
        <authorList>
            <person name="Warmington R.J."/>
            <person name="Kay W."/>
            <person name="Jeffries A."/>
            <person name="Bebber D."/>
            <person name="Moore K."/>
            <person name="Studholme D.J."/>
        </authorList>
    </citation>
    <scope>NUCLEOTIDE SEQUENCE [LARGE SCALE GENOMIC DNA]</scope>
    <source>
        <strain evidence="1 2">TR4</strain>
    </source>
</reference>
<gene>
    <name evidence="1" type="ORF">FocTR4_00012111</name>
</gene>
<proteinExistence type="predicted"/>
<organism evidence="1 2">
    <name type="scientific">Fusarium oxysporum f. sp. cubense</name>
    <dbReference type="NCBI Taxonomy" id="61366"/>
    <lineage>
        <taxon>Eukaryota</taxon>
        <taxon>Fungi</taxon>
        <taxon>Dikarya</taxon>
        <taxon>Ascomycota</taxon>
        <taxon>Pezizomycotina</taxon>
        <taxon>Sordariomycetes</taxon>
        <taxon>Hypocreomycetidae</taxon>
        <taxon>Hypocreales</taxon>
        <taxon>Nectriaceae</taxon>
        <taxon>Fusarium</taxon>
        <taxon>Fusarium oxysporum species complex</taxon>
    </lineage>
</organism>
<protein>
    <submittedName>
        <fullName evidence="1">Uncharacterized protein</fullName>
    </submittedName>
</protein>
<evidence type="ECO:0000313" key="2">
    <source>
        <dbReference type="Proteomes" id="UP000321331"/>
    </source>
</evidence>